<dbReference type="SUPFAM" id="SSF51197">
    <property type="entry name" value="Clavaminate synthase-like"/>
    <property type="match status" value="1"/>
</dbReference>
<sequence>MMMKSIKSLLAESPNLTSIPSTYIFTQNIHDDHHHHLQASVLEHPADQEQIPIIDFSLLTSSDPLQRSKAIKDLGKACEDWGFFMVINHGVAEELMDAIMEACRGFFNLSEEEKKEFEGKRMLDPIRCGTSFNPSLEKVFFWRDFLKVFVHPQFHSPSKPPAFSEACLEYCKKSQEVTQLLLEGISESLGLEPNYITKAMNLELGSQMLAANLYPPCPQPELAMGMPPHSDLGLLTTLIQNGIDGLQVQHNGNWVNINVIPNSILFNIGDHLEILSNGKYKSVLHRAVVNNKETRMSIAIANGPALEAFVSPAPKLVEHENHPQAYIGMKYKDYYQLQQSSKLDGKSCLDRLRISN</sequence>
<reference evidence="7" key="1">
    <citation type="submission" date="2020-03" db="EMBL/GenBank/DDBJ databases">
        <title>A high-quality chromosome-level genome assembly of a woody plant with both climbing and erect habits, Rhamnella rubrinervis.</title>
        <authorList>
            <person name="Lu Z."/>
            <person name="Yang Y."/>
            <person name="Zhu X."/>
            <person name="Sun Y."/>
        </authorList>
    </citation>
    <scope>NUCLEOTIDE SEQUENCE</scope>
    <source>
        <strain evidence="7">BYM</strain>
        <tissue evidence="7">Leaf</tissue>
    </source>
</reference>
<keyword evidence="2 5" id="KW-0479">Metal-binding</keyword>
<dbReference type="Pfam" id="PF03171">
    <property type="entry name" value="2OG-FeII_Oxy"/>
    <property type="match status" value="1"/>
</dbReference>
<dbReference type="AlphaFoldDB" id="A0A8K0DTR6"/>
<dbReference type="InterPro" id="IPR026992">
    <property type="entry name" value="DIOX_N"/>
</dbReference>
<dbReference type="EMBL" id="VOIH02000010">
    <property type="protein sequence ID" value="KAF3435068.1"/>
    <property type="molecule type" value="Genomic_DNA"/>
</dbReference>
<dbReference type="PROSITE" id="PS51471">
    <property type="entry name" value="FE2OG_OXY"/>
    <property type="match status" value="1"/>
</dbReference>
<gene>
    <name evidence="7" type="ORF">FNV43_RR22155</name>
</gene>
<comment type="similarity">
    <text evidence="1 5">Belongs to the iron/ascorbate-dependent oxidoreductase family.</text>
</comment>
<evidence type="ECO:0000256" key="3">
    <source>
        <dbReference type="ARBA" id="ARBA00022896"/>
    </source>
</evidence>
<dbReference type="InterPro" id="IPR005123">
    <property type="entry name" value="Oxoglu/Fe-dep_dioxygenase_dom"/>
</dbReference>
<protein>
    <recommendedName>
        <fullName evidence="6">Fe2OG dioxygenase domain-containing protein</fullName>
    </recommendedName>
</protein>
<dbReference type="InterPro" id="IPR044861">
    <property type="entry name" value="IPNS-like_FE2OG_OXY"/>
</dbReference>
<evidence type="ECO:0000256" key="1">
    <source>
        <dbReference type="ARBA" id="ARBA00008056"/>
    </source>
</evidence>
<accession>A0A8K0DTR6</accession>
<evidence type="ECO:0000256" key="4">
    <source>
        <dbReference type="ARBA" id="ARBA00023004"/>
    </source>
</evidence>
<keyword evidence="5" id="KW-0560">Oxidoreductase</keyword>
<feature type="domain" description="Fe2OG dioxygenase" evidence="6">
    <location>
        <begin position="204"/>
        <end position="304"/>
    </location>
</feature>
<dbReference type="Pfam" id="PF14226">
    <property type="entry name" value="DIOX_N"/>
    <property type="match status" value="1"/>
</dbReference>
<evidence type="ECO:0000259" key="6">
    <source>
        <dbReference type="PROSITE" id="PS51471"/>
    </source>
</evidence>
<evidence type="ECO:0000313" key="8">
    <source>
        <dbReference type="Proteomes" id="UP000796880"/>
    </source>
</evidence>
<comment type="caution">
    <text evidence="7">The sequence shown here is derived from an EMBL/GenBank/DDBJ whole genome shotgun (WGS) entry which is preliminary data.</text>
</comment>
<keyword evidence="8" id="KW-1185">Reference proteome</keyword>
<dbReference type="InterPro" id="IPR050295">
    <property type="entry name" value="Plant_2OG-oxidoreductases"/>
</dbReference>
<keyword evidence="3" id="KW-0847">Vitamin C</keyword>
<dbReference type="FunFam" id="2.60.120.330:FF:000134">
    <property type="entry name" value="Uncharacterized protein"/>
    <property type="match status" value="1"/>
</dbReference>
<keyword evidence="4 5" id="KW-0408">Iron</keyword>
<dbReference type="OrthoDB" id="288590at2759"/>
<dbReference type="Proteomes" id="UP000796880">
    <property type="component" value="Unassembled WGS sequence"/>
</dbReference>
<dbReference type="Gene3D" id="2.60.120.330">
    <property type="entry name" value="B-lactam Antibiotic, Isopenicillin N Synthase, Chain"/>
    <property type="match status" value="1"/>
</dbReference>
<name>A0A8K0DTR6_9ROSA</name>
<dbReference type="InterPro" id="IPR027443">
    <property type="entry name" value="IPNS-like_sf"/>
</dbReference>
<evidence type="ECO:0000256" key="2">
    <source>
        <dbReference type="ARBA" id="ARBA00022723"/>
    </source>
</evidence>
<evidence type="ECO:0000313" key="7">
    <source>
        <dbReference type="EMBL" id="KAF3435068.1"/>
    </source>
</evidence>
<dbReference type="PANTHER" id="PTHR47991">
    <property type="entry name" value="OXOGLUTARATE/IRON-DEPENDENT DIOXYGENASE"/>
    <property type="match status" value="1"/>
</dbReference>
<proteinExistence type="inferred from homology"/>
<evidence type="ECO:0000256" key="5">
    <source>
        <dbReference type="RuleBase" id="RU003682"/>
    </source>
</evidence>
<dbReference type="GO" id="GO:0046872">
    <property type="term" value="F:metal ion binding"/>
    <property type="evidence" value="ECO:0007669"/>
    <property type="project" value="UniProtKB-KW"/>
</dbReference>
<organism evidence="7 8">
    <name type="scientific">Rhamnella rubrinervis</name>
    <dbReference type="NCBI Taxonomy" id="2594499"/>
    <lineage>
        <taxon>Eukaryota</taxon>
        <taxon>Viridiplantae</taxon>
        <taxon>Streptophyta</taxon>
        <taxon>Embryophyta</taxon>
        <taxon>Tracheophyta</taxon>
        <taxon>Spermatophyta</taxon>
        <taxon>Magnoliopsida</taxon>
        <taxon>eudicotyledons</taxon>
        <taxon>Gunneridae</taxon>
        <taxon>Pentapetalae</taxon>
        <taxon>rosids</taxon>
        <taxon>fabids</taxon>
        <taxon>Rosales</taxon>
        <taxon>Rhamnaceae</taxon>
        <taxon>rhamnoid group</taxon>
        <taxon>Rhamneae</taxon>
        <taxon>Rhamnella</taxon>
    </lineage>
</organism>
<dbReference type="GO" id="GO:0016491">
    <property type="term" value="F:oxidoreductase activity"/>
    <property type="evidence" value="ECO:0007669"/>
    <property type="project" value="UniProtKB-KW"/>
</dbReference>
<dbReference type="GO" id="GO:0031418">
    <property type="term" value="F:L-ascorbic acid binding"/>
    <property type="evidence" value="ECO:0007669"/>
    <property type="project" value="UniProtKB-KW"/>
</dbReference>